<dbReference type="GeneID" id="87923536"/>
<evidence type="ECO:0000256" key="1">
    <source>
        <dbReference type="SAM" id="MobiDB-lite"/>
    </source>
</evidence>
<evidence type="ECO:0000313" key="3">
    <source>
        <dbReference type="Proteomes" id="UP001273209"/>
    </source>
</evidence>
<feature type="region of interest" description="Disordered" evidence="1">
    <location>
        <begin position="1"/>
        <end position="24"/>
    </location>
</feature>
<keyword evidence="3" id="KW-1185">Reference proteome</keyword>
<dbReference type="AlphaFoldDB" id="A0AAE1I7G1"/>
<dbReference type="RefSeq" id="XP_062752222.1">
    <property type="nucleotide sequence ID" value="XM_062903631.1"/>
</dbReference>
<organism evidence="2 3">
    <name type="scientific">Trichoderma aggressivum f. europaeum</name>
    <dbReference type="NCBI Taxonomy" id="173218"/>
    <lineage>
        <taxon>Eukaryota</taxon>
        <taxon>Fungi</taxon>
        <taxon>Dikarya</taxon>
        <taxon>Ascomycota</taxon>
        <taxon>Pezizomycotina</taxon>
        <taxon>Sordariomycetes</taxon>
        <taxon>Hypocreomycetidae</taxon>
        <taxon>Hypocreales</taxon>
        <taxon>Hypocreaceae</taxon>
        <taxon>Trichoderma</taxon>
    </lineage>
</organism>
<protein>
    <submittedName>
        <fullName evidence="2">Uncharacterized protein</fullName>
    </submittedName>
</protein>
<reference evidence="2" key="1">
    <citation type="submission" date="2023-11" db="EMBL/GenBank/DDBJ databases">
        <title>The genome sequences of three competitors of mushroom-forming fungi.</title>
        <authorList>
            <person name="Beijen E."/>
            <person name="Ohm R.A."/>
        </authorList>
    </citation>
    <scope>NUCLEOTIDE SEQUENCE</scope>
    <source>
        <strain evidence="2">CBS 100526</strain>
    </source>
</reference>
<dbReference type="Proteomes" id="UP001273209">
    <property type="component" value="Unassembled WGS sequence"/>
</dbReference>
<dbReference type="EMBL" id="JAWRVG010000045">
    <property type="protein sequence ID" value="KAK4064934.1"/>
    <property type="molecule type" value="Genomic_DNA"/>
</dbReference>
<gene>
    <name evidence="2" type="ORF">Triagg1_8750</name>
</gene>
<accession>A0AAE1I7G1</accession>
<comment type="caution">
    <text evidence="2">The sequence shown here is derived from an EMBL/GenBank/DDBJ whole genome shotgun (WGS) entry which is preliminary data.</text>
</comment>
<evidence type="ECO:0000313" key="2">
    <source>
        <dbReference type="EMBL" id="KAK4064934.1"/>
    </source>
</evidence>
<sequence>MTSACVSPRRLQRFPIPTKPSQSQPRRAFVFILRPRQRQLHQSPAEEQQRTPESAEIQLCVLRLLQGLCLFSSLLAPPPPPPPPLLAGLLPFFDDLDCHASPSPIDQ</sequence>
<name>A0AAE1I7G1_9HYPO</name>
<proteinExistence type="predicted"/>